<dbReference type="GO" id="GO:0016020">
    <property type="term" value="C:membrane"/>
    <property type="evidence" value="ECO:0007669"/>
    <property type="project" value="UniProtKB-SubCell"/>
</dbReference>
<evidence type="ECO:0000256" key="5">
    <source>
        <dbReference type="SAM" id="Phobius"/>
    </source>
</evidence>
<evidence type="ECO:0000256" key="4">
    <source>
        <dbReference type="ARBA" id="ARBA00023136"/>
    </source>
</evidence>
<sequence length="798" mass="88177">MEFLNVSPDAPTDNLYLALIQCFAIILCGYIAGRLEIITRSEANGLNTFVGTFALPSLIFSSLARLDFSVVNWNFLLAVLIAKGCVFFVVLMVSLMITKPTNPGRAAVFAIFATQSNDFAIGYPMIDALYGHTHPEYSAYLYLMAPISLAILNPIGFVLLEIGKRRTGSEQQSGWTLVGSVMKGVAFNPILFMTVLGIIGNFVFSHSVPTILSVILKVFGNAFSASALFLLGLMMVGKVHTLKGAALVIPGILILVKLLALPLVIRESVILLNAGSNETDTRDLSTYGFLYGTIPTAPALFIFTLRYNMEIDLIASAMVACTFMSAPLMFVSAKVITAINNGVSPENYARQLNAFSLDISVASAVACVWLIICFFVLEGKKWKRPTHRCTICIIIAQFTVAVGVIIWTKLEVESTGSPLWYIQCAFITGGVYASRLLTATMAATLLFLTSKSVSFVRDLQRWIVPAALVIPVILIALMCAIITPRKSPMPDLRNPNFQLGSAEGAVSIFILLFSFIVTIGCLVLHQRYQRRQHTEAYASLIGNNENVESTTIETRNVVDVEDLITPISPAPTNPCGLDNNCTFQRGLCAAATGTLDEYEAESDNERETRNDDDPQILRHVVFIIFLLCSMFIGLVLSVGTMIMEQMTGVYAELAFLDVAFNFGQPLIAFGIFGLDPSLGRLGKWLKNACQEWKARQKLQLPDEASLSPEARMIREQFSRCHLRECRERISMCRRRLLTVYEGVFSGTDLVNWLLEADVAQNRDEAVRYGRCLLESRVLHHVDGTHHFQDKNILYTFRG</sequence>
<feature type="transmembrane region" description="Helical" evidence="5">
    <location>
        <begin position="359"/>
        <end position="377"/>
    </location>
</feature>
<dbReference type="InterPro" id="IPR004776">
    <property type="entry name" value="Mem_transp_PIN-like"/>
</dbReference>
<feature type="transmembrane region" description="Helical" evidence="5">
    <location>
        <begin position="181"/>
        <end position="204"/>
    </location>
</feature>
<dbReference type="SUPFAM" id="SSF46785">
    <property type="entry name" value="Winged helix' DNA-binding domain"/>
    <property type="match status" value="1"/>
</dbReference>
<keyword evidence="2 5" id="KW-0812">Transmembrane</keyword>
<accession>A0A9R1TXT4</accession>
<dbReference type="GeneID" id="105264861"/>
<dbReference type="GO" id="GO:0035556">
    <property type="term" value="P:intracellular signal transduction"/>
    <property type="evidence" value="ECO:0007669"/>
    <property type="project" value="InterPro"/>
</dbReference>
<dbReference type="InterPro" id="IPR037368">
    <property type="entry name" value="GPR155_DEP"/>
</dbReference>
<evidence type="ECO:0000256" key="1">
    <source>
        <dbReference type="ARBA" id="ARBA00004141"/>
    </source>
</evidence>
<feature type="transmembrane region" description="Helical" evidence="5">
    <location>
        <begin position="75"/>
        <end position="95"/>
    </location>
</feature>
<feature type="transmembrane region" description="Helical" evidence="5">
    <location>
        <begin position="285"/>
        <end position="305"/>
    </location>
</feature>
<dbReference type="Proteomes" id="UP000694866">
    <property type="component" value="Unplaced"/>
</dbReference>
<feature type="transmembrane region" description="Helical" evidence="5">
    <location>
        <begin position="317"/>
        <end position="339"/>
    </location>
</feature>
<dbReference type="CDD" id="cd04443">
    <property type="entry name" value="DEP_GPR155"/>
    <property type="match status" value="1"/>
</dbReference>
<dbReference type="CTD" id="39965"/>
<feature type="transmembrane region" description="Helical" evidence="5">
    <location>
        <begin position="616"/>
        <end position="642"/>
    </location>
</feature>
<dbReference type="PANTHER" id="PTHR22829:SF5">
    <property type="entry name" value="INTEGRAL MEMBRANE PROTEIN GPR155"/>
    <property type="match status" value="1"/>
</dbReference>
<keyword evidence="3 5" id="KW-1133">Transmembrane helix</keyword>
<keyword evidence="7" id="KW-1185">Reference proteome</keyword>
<dbReference type="RefSeq" id="XP_011300323.1">
    <property type="nucleotide sequence ID" value="XM_011302021.1"/>
</dbReference>
<gene>
    <name evidence="8" type="primary">anchor</name>
</gene>
<dbReference type="InterPro" id="IPR051832">
    <property type="entry name" value="mTOR-Rac_regulators"/>
</dbReference>
<name>A0A9R1TXT4_9HYME</name>
<evidence type="ECO:0000256" key="2">
    <source>
        <dbReference type="ARBA" id="ARBA00022692"/>
    </source>
</evidence>
<evidence type="ECO:0000313" key="7">
    <source>
        <dbReference type="Proteomes" id="UP000694866"/>
    </source>
</evidence>
<dbReference type="InterPro" id="IPR000591">
    <property type="entry name" value="DEP_dom"/>
</dbReference>
<feature type="transmembrane region" description="Helical" evidence="5">
    <location>
        <begin position="15"/>
        <end position="33"/>
    </location>
</feature>
<dbReference type="InterPro" id="IPR036388">
    <property type="entry name" value="WH-like_DNA-bd_sf"/>
</dbReference>
<dbReference type="GO" id="GO:0055085">
    <property type="term" value="P:transmembrane transport"/>
    <property type="evidence" value="ECO:0007669"/>
    <property type="project" value="InterPro"/>
</dbReference>
<comment type="subcellular location">
    <subcellularLocation>
        <location evidence="1">Membrane</location>
        <topology evidence="1">Multi-pass membrane protein</topology>
    </subcellularLocation>
</comment>
<dbReference type="PROSITE" id="PS50186">
    <property type="entry name" value="DEP"/>
    <property type="match status" value="1"/>
</dbReference>
<feature type="transmembrane region" description="Helical" evidence="5">
    <location>
        <begin position="389"/>
        <end position="408"/>
    </location>
</feature>
<dbReference type="AlphaFoldDB" id="A0A9R1TXT4"/>
<dbReference type="KEGG" id="fas:105264861"/>
<feature type="transmembrane region" description="Helical" evidence="5">
    <location>
        <begin position="138"/>
        <end position="160"/>
    </location>
</feature>
<evidence type="ECO:0000259" key="6">
    <source>
        <dbReference type="PROSITE" id="PS50186"/>
    </source>
</evidence>
<dbReference type="GO" id="GO:0023051">
    <property type="term" value="P:regulation of signaling"/>
    <property type="evidence" value="ECO:0007669"/>
    <property type="project" value="TreeGrafter"/>
</dbReference>
<dbReference type="PANTHER" id="PTHR22829">
    <property type="entry name" value="DEP DOMAIN PROTEIN"/>
    <property type="match status" value="1"/>
</dbReference>
<feature type="transmembrane region" description="Helical" evidence="5">
    <location>
        <begin position="245"/>
        <end position="265"/>
    </location>
</feature>
<dbReference type="Pfam" id="PF03547">
    <property type="entry name" value="Mem_trans"/>
    <property type="match status" value="1"/>
</dbReference>
<feature type="domain" description="DEP" evidence="6">
    <location>
        <begin position="733"/>
        <end position="798"/>
    </location>
</feature>
<organism evidence="7 8">
    <name type="scientific">Fopius arisanus</name>
    <dbReference type="NCBI Taxonomy" id="64838"/>
    <lineage>
        <taxon>Eukaryota</taxon>
        <taxon>Metazoa</taxon>
        <taxon>Ecdysozoa</taxon>
        <taxon>Arthropoda</taxon>
        <taxon>Hexapoda</taxon>
        <taxon>Insecta</taxon>
        <taxon>Pterygota</taxon>
        <taxon>Neoptera</taxon>
        <taxon>Endopterygota</taxon>
        <taxon>Hymenoptera</taxon>
        <taxon>Apocrita</taxon>
        <taxon>Ichneumonoidea</taxon>
        <taxon>Braconidae</taxon>
        <taxon>Opiinae</taxon>
        <taxon>Fopius</taxon>
    </lineage>
</organism>
<proteinExistence type="predicted"/>
<feature type="transmembrane region" description="Helical" evidence="5">
    <location>
        <begin position="654"/>
        <end position="674"/>
    </location>
</feature>
<reference evidence="8" key="1">
    <citation type="submission" date="2025-08" db="UniProtKB">
        <authorList>
            <consortium name="RefSeq"/>
        </authorList>
    </citation>
    <scope>IDENTIFICATION</scope>
    <source>
        <strain evidence="8">USDA-PBARC FA_bdor</strain>
        <tissue evidence="8">Whole organism</tissue>
    </source>
</reference>
<dbReference type="SMART" id="SM00049">
    <property type="entry name" value="DEP"/>
    <property type="match status" value="1"/>
</dbReference>
<dbReference type="Pfam" id="PF00610">
    <property type="entry name" value="DEP"/>
    <property type="match status" value="1"/>
</dbReference>
<dbReference type="Gene3D" id="1.10.10.10">
    <property type="entry name" value="Winged helix-like DNA-binding domain superfamily/Winged helix DNA-binding domain"/>
    <property type="match status" value="1"/>
</dbReference>
<feature type="transmembrane region" description="Helical" evidence="5">
    <location>
        <begin position="210"/>
        <end position="233"/>
    </location>
</feature>
<dbReference type="InterPro" id="IPR036390">
    <property type="entry name" value="WH_DNA-bd_sf"/>
</dbReference>
<feature type="transmembrane region" description="Helical" evidence="5">
    <location>
        <begin position="107"/>
        <end position="126"/>
    </location>
</feature>
<evidence type="ECO:0000313" key="8">
    <source>
        <dbReference type="RefSeq" id="XP_011300323.1"/>
    </source>
</evidence>
<dbReference type="OrthoDB" id="2133778at2759"/>
<evidence type="ECO:0000256" key="3">
    <source>
        <dbReference type="ARBA" id="ARBA00022989"/>
    </source>
</evidence>
<feature type="transmembrane region" description="Helical" evidence="5">
    <location>
        <begin position="420"/>
        <end position="450"/>
    </location>
</feature>
<protein>
    <submittedName>
        <fullName evidence="8">Integral membrane protein GPR155</fullName>
    </submittedName>
</protein>
<feature type="transmembrane region" description="Helical" evidence="5">
    <location>
        <begin position="462"/>
        <end position="484"/>
    </location>
</feature>
<feature type="transmembrane region" description="Helical" evidence="5">
    <location>
        <begin position="504"/>
        <end position="524"/>
    </location>
</feature>
<feature type="transmembrane region" description="Helical" evidence="5">
    <location>
        <begin position="45"/>
        <end position="63"/>
    </location>
</feature>
<keyword evidence="4 5" id="KW-0472">Membrane</keyword>